<reference evidence="1 2" key="1">
    <citation type="submission" date="2018-06" db="EMBL/GenBank/DDBJ databases">
        <title>Genomic Encyclopedia of Type Strains, Phase IV (KMG-IV): sequencing the most valuable type-strain genomes for metagenomic binning, comparative biology and taxonomic classification.</title>
        <authorList>
            <person name="Goeker M."/>
        </authorList>
    </citation>
    <scope>NUCLEOTIDE SEQUENCE [LARGE SCALE GENOMIC DNA]</scope>
    <source>
        <strain evidence="1 2">DSM 44599</strain>
    </source>
</reference>
<gene>
    <name evidence="1" type="ORF">DFR74_12512</name>
</gene>
<dbReference type="Proteomes" id="UP000252586">
    <property type="component" value="Unassembled WGS sequence"/>
</dbReference>
<organism evidence="1 2">
    <name type="scientific">Nocardia puris</name>
    <dbReference type="NCBI Taxonomy" id="208602"/>
    <lineage>
        <taxon>Bacteria</taxon>
        <taxon>Bacillati</taxon>
        <taxon>Actinomycetota</taxon>
        <taxon>Actinomycetes</taxon>
        <taxon>Mycobacteriales</taxon>
        <taxon>Nocardiaceae</taxon>
        <taxon>Nocardia</taxon>
    </lineage>
</organism>
<keyword evidence="2" id="KW-1185">Reference proteome</keyword>
<sequence>MADKLARVKEFFYGVVMDGFGQRRHIGMDEQPDDVKYIHNKLVPALYAAIKADDPEFDPQAQWFDQPPAPPSEAGDTGAVRWFVEIQEAFKAQLELTPDGTRSPLYIRLFKSSAQYGCFLDDLTAALRADDPDWRP</sequence>
<evidence type="ECO:0000313" key="1">
    <source>
        <dbReference type="EMBL" id="RBO82057.1"/>
    </source>
</evidence>
<dbReference type="STRING" id="1210090.GCA_001613185_02424"/>
<comment type="caution">
    <text evidence="1">The sequence shown here is derived from an EMBL/GenBank/DDBJ whole genome shotgun (WGS) entry which is preliminary data.</text>
</comment>
<accession>A0A366CW45</accession>
<evidence type="ECO:0000313" key="2">
    <source>
        <dbReference type="Proteomes" id="UP000252586"/>
    </source>
</evidence>
<dbReference type="EMBL" id="QNRE01000025">
    <property type="protein sequence ID" value="RBO82057.1"/>
    <property type="molecule type" value="Genomic_DNA"/>
</dbReference>
<protein>
    <submittedName>
        <fullName evidence="1">Uncharacterized protein</fullName>
    </submittedName>
</protein>
<name>A0A366CW45_9NOCA</name>
<dbReference type="RefSeq" id="WP_067507950.1">
    <property type="nucleotide sequence ID" value="NZ_QNRE01000025.1"/>
</dbReference>
<dbReference type="AlphaFoldDB" id="A0A366CW45"/>
<proteinExistence type="predicted"/>
<dbReference type="OrthoDB" id="4567370at2"/>